<feature type="region of interest" description="Disordered" evidence="1">
    <location>
        <begin position="1"/>
        <end position="21"/>
    </location>
</feature>
<dbReference type="SUPFAM" id="SSF52540">
    <property type="entry name" value="P-loop containing nucleoside triphosphate hydrolases"/>
    <property type="match status" value="1"/>
</dbReference>
<dbReference type="PANTHER" id="PTHR47691">
    <property type="entry name" value="REGULATOR-RELATED"/>
    <property type="match status" value="1"/>
</dbReference>
<dbReference type="EMBL" id="JAFBCL010000001">
    <property type="protein sequence ID" value="MBM7811233.1"/>
    <property type="molecule type" value="Genomic_DNA"/>
</dbReference>
<dbReference type="InterPro" id="IPR027417">
    <property type="entry name" value="P-loop_NTPase"/>
</dbReference>
<dbReference type="SMART" id="SM00028">
    <property type="entry name" value="TPR"/>
    <property type="match status" value="6"/>
</dbReference>
<reference evidence="2 3" key="1">
    <citation type="submission" date="2021-01" db="EMBL/GenBank/DDBJ databases">
        <title>Sequencing the genomes of 1000 actinobacteria strains.</title>
        <authorList>
            <person name="Klenk H.-P."/>
        </authorList>
    </citation>
    <scope>NUCLEOTIDE SEQUENCE [LARGE SCALE GENOMIC DNA]</scope>
    <source>
        <strain evidence="2 3">DSM 44581</strain>
    </source>
</reference>
<dbReference type="Pfam" id="PF13424">
    <property type="entry name" value="TPR_12"/>
    <property type="match status" value="1"/>
</dbReference>
<dbReference type="PRINTS" id="PR00364">
    <property type="entry name" value="DISEASERSIST"/>
</dbReference>
<name>A0ABS2S4S1_9PSEU</name>
<protein>
    <submittedName>
        <fullName evidence="2">Tetratricopeptide (TPR) repeat protein</fullName>
    </submittedName>
</protein>
<accession>A0ABS2S4S1</accession>
<keyword evidence="3" id="KW-1185">Reference proteome</keyword>
<dbReference type="SUPFAM" id="SSF48452">
    <property type="entry name" value="TPR-like"/>
    <property type="match status" value="2"/>
</dbReference>
<evidence type="ECO:0000313" key="3">
    <source>
        <dbReference type="Proteomes" id="UP001195724"/>
    </source>
</evidence>
<dbReference type="Gene3D" id="1.25.40.10">
    <property type="entry name" value="Tetratricopeptide repeat domain"/>
    <property type="match status" value="2"/>
</dbReference>
<gene>
    <name evidence="2" type="ORF">JOE68_002098</name>
</gene>
<dbReference type="Proteomes" id="UP001195724">
    <property type="component" value="Unassembled WGS sequence"/>
</dbReference>
<dbReference type="Gene3D" id="3.40.50.300">
    <property type="entry name" value="P-loop containing nucleotide triphosphate hydrolases"/>
    <property type="match status" value="1"/>
</dbReference>
<dbReference type="InterPro" id="IPR011990">
    <property type="entry name" value="TPR-like_helical_dom_sf"/>
</dbReference>
<dbReference type="RefSeq" id="WP_204842094.1">
    <property type="nucleotide sequence ID" value="NZ_JAFBCL010000001.1"/>
</dbReference>
<dbReference type="PANTHER" id="PTHR47691:SF3">
    <property type="entry name" value="HTH-TYPE TRANSCRIPTIONAL REGULATOR RV0890C-RELATED"/>
    <property type="match status" value="1"/>
</dbReference>
<proteinExistence type="predicted"/>
<evidence type="ECO:0000256" key="1">
    <source>
        <dbReference type="SAM" id="MobiDB-lite"/>
    </source>
</evidence>
<comment type="caution">
    <text evidence="2">The sequence shown here is derived from an EMBL/GenBank/DDBJ whole genome shotgun (WGS) entry which is preliminary data.</text>
</comment>
<sequence length="792" mass="85978">MTPPEARGDDETHNEFGGGGREVVQARDVTGGVHFHRPGRPEPPVPRQLPADVRGFVNRSADLRSLTRASGESANRVVVCVVVGTAGVGKTSLALRWAHQVSAAFPDGQLYVNLRGYDAGPPMGPDEALDRFLRALGVPGSRVPADVDARSALLRTLLAGRRFLILLDNAASPAQIRPLLPGTAGSLVLVTSRDRLAGLVARDGAHRLRLDVLPLDEAVSLLRDLIGPYRSRDDDGDLAELARLCARLPLALRIAAERAIGRPWTPLRDLVAELRDESSLWTALGSDDDADAVRTVFAWSYRALSEGASRLFRLLGVYPGDDFGPAAVAALLGEPVPTARRLLDDLAGAHLVENTAPDRYEFHDLLRLYANDQARTGEPAESASAALERLALWCLHTAWNAVRLLVPEARDRDLPVLPPDVPGQAFADHDAALTWYERERRNVISLVRALGEQGRDDVVPLLSDVLREVYARHNHFDDWIATGTAGLDAVRRRGDRAAEAAALESLGKAHTQRGDRAEGIGFQEAALAIRRGIGDRRGEVASVNALGLAHLRDHRPAAALRHFRLCEAIADELDDGYWKAVAANNVANALIDLDRPDEAVPLLDKALDGYRELSIPGGEGDALRGLSHAHRLLGDPSAARRFIEGALSIAAQRRNRAWDAFWSLEAGRVFLALGAPEQALVHYQRAASLQRQLDDQVREAAVLDATGEAYQESARPGDAVGFHRYAVEVFRRFGERWRLAVALRNLGVALAAAEDPRAAAEALEEAADLFAAHDDPTARRHLAEVESLRPPP</sequence>
<evidence type="ECO:0000313" key="2">
    <source>
        <dbReference type="EMBL" id="MBM7811233.1"/>
    </source>
</evidence>
<organism evidence="2 3">
    <name type="scientific">Saccharothrix algeriensis</name>
    <dbReference type="NCBI Taxonomy" id="173560"/>
    <lineage>
        <taxon>Bacteria</taxon>
        <taxon>Bacillati</taxon>
        <taxon>Actinomycetota</taxon>
        <taxon>Actinomycetes</taxon>
        <taxon>Pseudonocardiales</taxon>
        <taxon>Pseudonocardiaceae</taxon>
        <taxon>Saccharothrix</taxon>
    </lineage>
</organism>
<dbReference type="InterPro" id="IPR019734">
    <property type="entry name" value="TPR_rpt"/>
</dbReference>
<feature type="compositionally biased region" description="Basic and acidic residues" evidence="1">
    <location>
        <begin position="1"/>
        <end position="14"/>
    </location>
</feature>